<keyword evidence="3" id="KW-1185">Reference proteome</keyword>
<evidence type="ECO:0000313" key="2">
    <source>
        <dbReference type="EMBL" id="PNF42528.1"/>
    </source>
</evidence>
<accession>A0A2J7RNX7</accession>
<comment type="caution">
    <text evidence="2">The sequence shown here is derived from an EMBL/GenBank/DDBJ whole genome shotgun (WGS) entry which is preliminary data.</text>
</comment>
<evidence type="ECO:0000256" key="1">
    <source>
        <dbReference type="SAM" id="MobiDB-lite"/>
    </source>
</evidence>
<feature type="region of interest" description="Disordered" evidence="1">
    <location>
        <begin position="40"/>
        <end position="60"/>
    </location>
</feature>
<dbReference type="InParanoid" id="A0A2J7RNX7"/>
<dbReference type="AlphaFoldDB" id="A0A2J7RNX7"/>
<feature type="compositionally biased region" description="Polar residues" evidence="1">
    <location>
        <begin position="40"/>
        <end position="54"/>
    </location>
</feature>
<reference evidence="2 3" key="1">
    <citation type="submission" date="2017-12" db="EMBL/GenBank/DDBJ databases">
        <title>Hemimetabolous genomes reveal molecular basis of termite eusociality.</title>
        <authorList>
            <person name="Harrison M.C."/>
            <person name="Jongepier E."/>
            <person name="Robertson H.M."/>
            <person name="Arning N."/>
            <person name="Bitard-Feildel T."/>
            <person name="Chao H."/>
            <person name="Childers C.P."/>
            <person name="Dinh H."/>
            <person name="Doddapaneni H."/>
            <person name="Dugan S."/>
            <person name="Gowin J."/>
            <person name="Greiner C."/>
            <person name="Han Y."/>
            <person name="Hu H."/>
            <person name="Hughes D.S.T."/>
            <person name="Huylmans A.-K."/>
            <person name="Kemena C."/>
            <person name="Kremer L.P.M."/>
            <person name="Lee S.L."/>
            <person name="Lopez-Ezquerra A."/>
            <person name="Mallet L."/>
            <person name="Monroy-Kuhn J.M."/>
            <person name="Moser A."/>
            <person name="Murali S.C."/>
            <person name="Muzny D.M."/>
            <person name="Otani S."/>
            <person name="Piulachs M.-D."/>
            <person name="Poelchau M."/>
            <person name="Qu J."/>
            <person name="Schaub F."/>
            <person name="Wada-Katsumata A."/>
            <person name="Worley K.C."/>
            <person name="Xie Q."/>
            <person name="Ylla G."/>
            <person name="Poulsen M."/>
            <person name="Gibbs R.A."/>
            <person name="Schal C."/>
            <person name="Richards S."/>
            <person name="Belles X."/>
            <person name="Korb J."/>
            <person name="Bornberg-Bauer E."/>
        </authorList>
    </citation>
    <scope>NUCLEOTIDE SEQUENCE [LARGE SCALE GENOMIC DNA]</scope>
    <source>
        <tissue evidence="2">Whole body</tissue>
    </source>
</reference>
<organism evidence="2 3">
    <name type="scientific">Cryptotermes secundus</name>
    <dbReference type="NCBI Taxonomy" id="105785"/>
    <lineage>
        <taxon>Eukaryota</taxon>
        <taxon>Metazoa</taxon>
        <taxon>Ecdysozoa</taxon>
        <taxon>Arthropoda</taxon>
        <taxon>Hexapoda</taxon>
        <taxon>Insecta</taxon>
        <taxon>Pterygota</taxon>
        <taxon>Neoptera</taxon>
        <taxon>Polyneoptera</taxon>
        <taxon>Dictyoptera</taxon>
        <taxon>Blattodea</taxon>
        <taxon>Blattoidea</taxon>
        <taxon>Termitoidae</taxon>
        <taxon>Kalotermitidae</taxon>
        <taxon>Cryptotermitinae</taxon>
        <taxon>Cryptotermes</taxon>
    </lineage>
</organism>
<name>A0A2J7RNX7_9NEOP</name>
<feature type="non-terminal residue" evidence="2">
    <location>
        <position position="1"/>
    </location>
</feature>
<sequence length="83" mass="9199">FCGFERGQIIGTRLAGASVTKTTTLLATFSEVMLAYTNHGKTSSAKRNSGQKSTLTERDRHTLRRIVWRNHTTTAAQMTGQQN</sequence>
<proteinExistence type="predicted"/>
<dbReference type="Proteomes" id="UP000235965">
    <property type="component" value="Unassembled WGS sequence"/>
</dbReference>
<evidence type="ECO:0000313" key="3">
    <source>
        <dbReference type="Proteomes" id="UP000235965"/>
    </source>
</evidence>
<protein>
    <submittedName>
        <fullName evidence="2">Uncharacterized protein</fullName>
    </submittedName>
</protein>
<dbReference type="EMBL" id="NEVH01002147">
    <property type="protein sequence ID" value="PNF42528.1"/>
    <property type="molecule type" value="Genomic_DNA"/>
</dbReference>
<gene>
    <name evidence="2" type="ORF">B7P43_G08250</name>
</gene>